<dbReference type="eggNOG" id="COG2267">
    <property type="taxonomic scope" value="Bacteria"/>
</dbReference>
<dbReference type="Gene3D" id="3.40.50.1820">
    <property type="entry name" value="alpha/beta hydrolase"/>
    <property type="match status" value="1"/>
</dbReference>
<dbReference type="PANTHER" id="PTHR46438:SF11">
    <property type="entry name" value="LIPASE-RELATED"/>
    <property type="match status" value="1"/>
</dbReference>
<dbReference type="AlphaFoldDB" id="A0A094IVA6"/>
<reference evidence="3 4" key="1">
    <citation type="submission" date="2014-06" db="EMBL/GenBank/DDBJ databases">
        <title>The draft genome sequence of Idiomarina salinarum ISL-52.</title>
        <authorList>
            <person name="Du J."/>
            <person name="Shao Z."/>
        </authorList>
    </citation>
    <scope>NUCLEOTIDE SEQUENCE [LARGE SCALE GENOMIC DNA]</scope>
    <source>
        <strain evidence="3 4">ISL-52</strain>
    </source>
</reference>
<feature type="domain" description="AB hydrolase-1" evidence="2">
    <location>
        <begin position="72"/>
        <end position="307"/>
    </location>
</feature>
<accession>A0A094IVA6</accession>
<dbReference type="SUPFAM" id="SSF53474">
    <property type="entry name" value="alpha/beta-Hydrolases"/>
    <property type="match status" value="1"/>
</dbReference>
<name>A0A094IVA6_9GAMM</name>
<dbReference type="OrthoDB" id="9773293at2"/>
<dbReference type="GO" id="GO:0016787">
    <property type="term" value="F:hydrolase activity"/>
    <property type="evidence" value="ECO:0007669"/>
    <property type="project" value="UniProtKB-KW"/>
</dbReference>
<evidence type="ECO:0000259" key="2">
    <source>
        <dbReference type="Pfam" id="PF00561"/>
    </source>
</evidence>
<dbReference type="EMBL" id="JPER01000002">
    <property type="protein sequence ID" value="KFZ31057.1"/>
    <property type="molecule type" value="Genomic_DNA"/>
</dbReference>
<dbReference type="InterPro" id="IPR029058">
    <property type="entry name" value="AB_hydrolase_fold"/>
</dbReference>
<keyword evidence="3" id="KW-0378">Hydrolase</keyword>
<proteinExistence type="predicted"/>
<protein>
    <submittedName>
        <fullName evidence="3">Alpha/beta hydrolase</fullName>
    </submittedName>
</protein>
<keyword evidence="1" id="KW-1133">Transmembrane helix</keyword>
<gene>
    <name evidence="3" type="ORF">IDSA_06135</name>
</gene>
<organism evidence="3 4">
    <name type="scientific">Pseudidiomarina salinarum</name>
    <dbReference type="NCBI Taxonomy" id="435908"/>
    <lineage>
        <taxon>Bacteria</taxon>
        <taxon>Pseudomonadati</taxon>
        <taxon>Pseudomonadota</taxon>
        <taxon>Gammaproteobacteria</taxon>
        <taxon>Alteromonadales</taxon>
        <taxon>Idiomarinaceae</taxon>
        <taxon>Pseudidiomarina</taxon>
    </lineage>
</organism>
<dbReference type="InterPro" id="IPR000073">
    <property type="entry name" value="AB_hydrolase_1"/>
</dbReference>
<dbReference type="PANTHER" id="PTHR46438">
    <property type="entry name" value="ALPHA/BETA-HYDROLASES SUPERFAMILY PROTEIN"/>
    <property type="match status" value="1"/>
</dbReference>
<keyword evidence="1" id="KW-0472">Membrane</keyword>
<dbReference type="STRING" id="435908.IDSA_06135"/>
<evidence type="ECO:0000256" key="1">
    <source>
        <dbReference type="SAM" id="Phobius"/>
    </source>
</evidence>
<feature type="transmembrane region" description="Helical" evidence="1">
    <location>
        <begin position="12"/>
        <end position="31"/>
    </location>
</feature>
<dbReference type="RefSeq" id="WP_034775106.1">
    <property type="nucleotide sequence ID" value="NZ_JPER01000002.1"/>
</dbReference>
<sequence length="324" mass="36451">MNNFFPAVLRLIAKLVILAIAVIAVAVIVFWTPGKPADELAERWATPPSLFMDLHGMQVHIRDEGPRNDPEPVILLHGTSASLHTWEGWAEHLAQHRRVIRMDLPGFGLTGPHPREDYHITAYSEFVIALADSLQIDKFVLAGNSLGGRIAWTTAAVAPERVTRLILVDPSGGYPLPPKSMPLAFHVAQLPVLGQLMDYMLPRFMVRNSLENVYANPDLVTDELVDLYYDMARREGNRQALRQRFQQDDNGHEQAIIRSLEQPTLILWGAQDRLIPVANGYEYARDVRNSELVVFPDLGHIPQEEDPDQSLQPVLNFLGLAEQR</sequence>
<keyword evidence="4" id="KW-1185">Reference proteome</keyword>
<dbReference type="Proteomes" id="UP000054363">
    <property type="component" value="Unassembled WGS sequence"/>
</dbReference>
<dbReference type="PRINTS" id="PR00111">
    <property type="entry name" value="ABHYDROLASE"/>
</dbReference>
<keyword evidence="1" id="KW-0812">Transmembrane</keyword>
<evidence type="ECO:0000313" key="4">
    <source>
        <dbReference type="Proteomes" id="UP000054363"/>
    </source>
</evidence>
<comment type="caution">
    <text evidence="3">The sequence shown here is derived from an EMBL/GenBank/DDBJ whole genome shotgun (WGS) entry which is preliminary data.</text>
</comment>
<dbReference type="Pfam" id="PF00561">
    <property type="entry name" value="Abhydrolase_1"/>
    <property type="match status" value="1"/>
</dbReference>
<evidence type="ECO:0000313" key="3">
    <source>
        <dbReference type="EMBL" id="KFZ31057.1"/>
    </source>
</evidence>